<keyword evidence="2" id="KW-1185">Reference proteome</keyword>
<protein>
    <submittedName>
        <fullName evidence="1">Uncharacterized protein</fullName>
    </submittedName>
</protein>
<gene>
    <name evidence="1" type="ORF">CCMP2556_LOCUS40498</name>
</gene>
<accession>A0ABP0Q7H7</accession>
<dbReference type="Proteomes" id="UP001642484">
    <property type="component" value="Unassembled WGS sequence"/>
</dbReference>
<organism evidence="1 2">
    <name type="scientific">Durusdinium trenchii</name>
    <dbReference type="NCBI Taxonomy" id="1381693"/>
    <lineage>
        <taxon>Eukaryota</taxon>
        <taxon>Sar</taxon>
        <taxon>Alveolata</taxon>
        <taxon>Dinophyceae</taxon>
        <taxon>Suessiales</taxon>
        <taxon>Symbiodiniaceae</taxon>
        <taxon>Durusdinium</taxon>
    </lineage>
</organism>
<sequence length="68" mass="7232">MCLKVSSGTFLGQTSQELQWRISRSVRVLLALALSGGECCLATSQELALMVGTFVKLSSTSPQTAARI</sequence>
<name>A0ABP0Q7H7_9DINO</name>
<dbReference type="EMBL" id="CAXAMN010023984">
    <property type="protein sequence ID" value="CAK9082970.1"/>
    <property type="molecule type" value="Genomic_DNA"/>
</dbReference>
<comment type="caution">
    <text evidence="1">The sequence shown here is derived from an EMBL/GenBank/DDBJ whole genome shotgun (WGS) entry which is preliminary data.</text>
</comment>
<evidence type="ECO:0000313" key="1">
    <source>
        <dbReference type="EMBL" id="CAK9082970.1"/>
    </source>
</evidence>
<evidence type="ECO:0000313" key="2">
    <source>
        <dbReference type="Proteomes" id="UP001642484"/>
    </source>
</evidence>
<reference evidence="1 2" key="1">
    <citation type="submission" date="2024-02" db="EMBL/GenBank/DDBJ databases">
        <authorList>
            <person name="Chen Y."/>
            <person name="Shah S."/>
            <person name="Dougan E. K."/>
            <person name="Thang M."/>
            <person name="Chan C."/>
        </authorList>
    </citation>
    <scope>NUCLEOTIDE SEQUENCE [LARGE SCALE GENOMIC DNA]</scope>
</reference>
<proteinExistence type="predicted"/>